<evidence type="ECO:0000313" key="1">
    <source>
        <dbReference type="EMBL" id="CCC93435.1"/>
    </source>
</evidence>
<dbReference type="VEuPathDB" id="TriTrypDB:TcIL3000_10_1940"/>
<reference evidence="1" key="1">
    <citation type="journal article" date="2012" name="Proc. Natl. Acad. Sci. U.S.A.">
        <title>Antigenic diversity is generated by distinct evolutionary mechanisms in African trypanosome species.</title>
        <authorList>
            <person name="Jackson A.P."/>
            <person name="Berry A."/>
            <person name="Aslett M."/>
            <person name="Allison H.C."/>
            <person name="Burton P."/>
            <person name="Vavrova-Anderson J."/>
            <person name="Brown R."/>
            <person name="Browne H."/>
            <person name="Corton N."/>
            <person name="Hauser H."/>
            <person name="Gamble J."/>
            <person name="Gilderthorp R."/>
            <person name="Marcello L."/>
            <person name="McQuillan J."/>
            <person name="Otto T.D."/>
            <person name="Quail M.A."/>
            <person name="Sanders M.J."/>
            <person name="van Tonder A."/>
            <person name="Ginger M.L."/>
            <person name="Field M.C."/>
            <person name="Barry J.D."/>
            <person name="Hertz-Fowler C."/>
            <person name="Berriman M."/>
        </authorList>
    </citation>
    <scope>NUCLEOTIDE SEQUENCE</scope>
    <source>
        <strain evidence="1">IL3000</strain>
    </source>
</reference>
<name>G0UVL9_TRYCI</name>
<protein>
    <submittedName>
        <fullName evidence="1">Uncharacterized protein</fullName>
    </submittedName>
</protein>
<proteinExistence type="predicted"/>
<accession>G0UVL9</accession>
<organism evidence="1">
    <name type="scientific">Trypanosoma congolense (strain IL3000)</name>
    <dbReference type="NCBI Taxonomy" id="1068625"/>
    <lineage>
        <taxon>Eukaryota</taxon>
        <taxon>Discoba</taxon>
        <taxon>Euglenozoa</taxon>
        <taxon>Kinetoplastea</taxon>
        <taxon>Metakinetoplastina</taxon>
        <taxon>Trypanosomatida</taxon>
        <taxon>Trypanosomatidae</taxon>
        <taxon>Trypanosoma</taxon>
        <taxon>Nannomonas</taxon>
    </lineage>
</organism>
<gene>
    <name evidence="1" type="ORF">TCIL3000_10_1940</name>
</gene>
<dbReference type="EMBL" id="HE575323">
    <property type="protein sequence ID" value="CCC93435.1"/>
    <property type="molecule type" value="Genomic_DNA"/>
</dbReference>
<dbReference type="AlphaFoldDB" id="G0UVL9"/>
<sequence>MNPSWPIQFSDIQRDGCVASGSAGVHGLAAQVENPLLPQPQIVPPATCDGLMRGVMLHGCSPHHNCMMMNTEVSGNEEEVEEKQLNSQTGMHIHPAVSHTLQASSRQVVHSLLREKGSSPVQFTVLNRAAPLAITWHEMAPPSPKQELTPRFMPLPHKKRERDMMYSFGTPLEASVLNEVHATRAAAAHDVESNRELKRLRTECESAAFGAPASHPLTRWLKGPYKRHRDELEDEGV</sequence>